<dbReference type="GeneID" id="103114193"/>
<dbReference type="GO" id="GO:0007605">
    <property type="term" value="P:sensory perception of sound"/>
    <property type="evidence" value="ECO:0007669"/>
    <property type="project" value="UniProtKB-ARBA"/>
</dbReference>
<dbReference type="RefSeq" id="XP_007523893.1">
    <property type="nucleotide sequence ID" value="XM_007523831.2"/>
</dbReference>
<dbReference type="AlphaFoldDB" id="A0A1S2ZSI7"/>
<dbReference type="CTD" id="119467"/>
<sequence length="229" mass="24873">MPTVQKTLMYSVSFLSGLGSFIVICAALATHRWISSTILISDASSNGSIFITYGLFRGESHQEFSQGLEEMTKHFAVLGLLAASVAKTLQTVVVLLLALGLAASGLGCVFCFYNAVSNPYQTFLGPPGVYTWSGLSASFVLVGMVLFAVNTQSSRVSEDLVQKLYPVYPTSSHKGVTHSYGLSFWLLLLALALDVVTTVVIAFYQRARSQQRQEQRKPVESAPRDGILF</sequence>
<dbReference type="OrthoDB" id="9450082at2759"/>
<dbReference type="Gene3D" id="1.20.140.150">
    <property type="match status" value="1"/>
</dbReference>
<evidence type="ECO:0000313" key="7">
    <source>
        <dbReference type="Proteomes" id="UP001652624"/>
    </source>
</evidence>
<feature type="transmembrane region" description="Helical" evidence="6">
    <location>
        <begin position="182"/>
        <end position="204"/>
    </location>
</feature>
<organism evidence="7 8">
    <name type="scientific">Erinaceus europaeus</name>
    <name type="common">Western European hedgehog</name>
    <dbReference type="NCBI Taxonomy" id="9365"/>
    <lineage>
        <taxon>Eukaryota</taxon>
        <taxon>Metazoa</taxon>
        <taxon>Chordata</taxon>
        <taxon>Craniata</taxon>
        <taxon>Vertebrata</taxon>
        <taxon>Euteleostomi</taxon>
        <taxon>Mammalia</taxon>
        <taxon>Eutheria</taxon>
        <taxon>Laurasiatheria</taxon>
        <taxon>Eulipotyphla</taxon>
        <taxon>Erinaceidae</taxon>
        <taxon>Erinaceinae</taxon>
        <taxon>Erinaceus</taxon>
    </lineage>
</organism>
<feature type="transmembrane region" description="Helical" evidence="6">
    <location>
        <begin position="128"/>
        <end position="149"/>
    </location>
</feature>
<proteinExistence type="inferred from homology"/>
<dbReference type="PANTHER" id="PTHR31548:SF3">
    <property type="entry name" value="CLARIN-3"/>
    <property type="match status" value="1"/>
</dbReference>
<evidence type="ECO:0000256" key="2">
    <source>
        <dbReference type="ARBA" id="ARBA00005787"/>
    </source>
</evidence>
<comment type="similarity">
    <text evidence="2">Belongs to the clarin family.</text>
</comment>
<accession>A0A1S2ZSI7</accession>
<evidence type="ECO:0000256" key="4">
    <source>
        <dbReference type="ARBA" id="ARBA00022989"/>
    </source>
</evidence>
<comment type="subcellular location">
    <subcellularLocation>
        <location evidence="1">Membrane</location>
        <topology evidence="1">Multi-pass membrane protein</topology>
    </subcellularLocation>
</comment>
<protein>
    <submittedName>
        <fullName evidence="8">Clarin-3</fullName>
    </submittedName>
</protein>
<keyword evidence="5 6" id="KW-0472">Membrane</keyword>
<dbReference type="InParanoid" id="A0A1S2ZSI7"/>
<gene>
    <name evidence="8" type="primary">CLRN3</name>
</gene>
<dbReference type="InterPro" id="IPR026748">
    <property type="entry name" value="Clarin"/>
</dbReference>
<dbReference type="GO" id="GO:0016020">
    <property type="term" value="C:membrane"/>
    <property type="evidence" value="ECO:0007669"/>
    <property type="project" value="UniProtKB-SubCell"/>
</dbReference>
<evidence type="ECO:0000256" key="6">
    <source>
        <dbReference type="SAM" id="Phobius"/>
    </source>
</evidence>
<evidence type="ECO:0000256" key="1">
    <source>
        <dbReference type="ARBA" id="ARBA00004141"/>
    </source>
</evidence>
<dbReference type="Pfam" id="PF25807">
    <property type="entry name" value="Clarin-2"/>
    <property type="match status" value="1"/>
</dbReference>
<keyword evidence="3 6" id="KW-0812">Transmembrane</keyword>
<dbReference type="PANTHER" id="PTHR31548">
    <property type="entry name" value="CLARIN"/>
    <property type="match status" value="1"/>
</dbReference>
<dbReference type="eggNOG" id="ENOG502S2S8">
    <property type="taxonomic scope" value="Eukaryota"/>
</dbReference>
<feature type="transmembrane region" description="Helical" evidence="6">
    <location>
        <begin position="92"/>
        <end position="116"/>
    </location>
</feature>
<evidence type="ECO:0000256" key="3">
    <source>
        <dbReference type="ARBA" id="ARBA00022692"/>
    </source>
</evidence>
<evidence type="ECO:0000256" key="5">
    <source>
        <dbReference type="ARBA" id="ARBA00023136"/>
    </source>
</evidence>
<dbReference type="Proteomes" id="UP001652624">
    <property type="component" value="Unplaced"/>
</dbReference>
<evidence type="ECO:0000313" key="8">
    <source>
        <dbReference type="RefSeq" id="XP_007523893.1"/>
    </source>
</evidence>
<dbReference type="FunCoup" id="A0A1S2ZSI7">
    <property type="interactions" value="20"/>
</dbReference>
<keyword evidence="4 6" id="KW-1133">Transmembrane helix</keyword>
<reference evidence="8" key="1">
    <citation type="submission" date="2025-08" db="UniProtKB">
        <authorList>
            <consortium name="RefSeq"/>
        </authorList>
    </citation>
    <scope>IDENTIFICATION</scope>
</reference>
<name>A0A1S2ZSI7_ERIEU</name>
<feature type="transmembrane region" description="Helical" evidence="6">
    <location>
        <begin position="7"/>
        <end position="29"/>
    </location>
</feature>
<keyword evidence="7" id="KW-1185">Reference proteome</keyword>